<dbReference type="SUPFAM" id="SSF51182">
    <property type="entry name" value="RmlC-like cupins"/>
    <property type="match status" value="1"/>
</dbReference>
<dbReference type="Proteomes" id="UP001169719">
    <property type="component" value="Unassembled WGS sequence"/>
</dbReference>
<name>A0ABT7Y344_9VIBR</name>
<protein>
    <submittedName>
        <fullName evidence="5">AraC family transcriptional regulator</fullName>
    </submittedName>
</protein>
<dbReference type="SMART" id="SM00342">
    <property type="entry name" value="HTH_ARAC"/>
    <property type="match status" value="1"/>
</dbReference>
<reference evidence="5" key="1">
    <citation type="submission" date="2024-05" db="EMBL/GenBank/DDBJ databases">
        <title>Genome Sequences of Four Agar- Degrading Marine Bacteria.</title>
        <authorList>
            <person name="Phillips E.K."/>
            <person name="Shaffer J.C."/>
            <person name="Henson M.W."/>
            <person name="Temperton B."/>
            <person name="Thrash C.J."/>
            <person name="Martin M.O."/>
        </authorList>
    </citation>
    <scope>NUCLEOTIDE SEQUENCE</scope>
    <source>
        <strain evidence="5">EKP203</strain>
    </source>
</reference>
<proteinExistence type="predicted"/>
<dbReference type="InterPro" id="IPR018062">
    <property type="entry name" value="HTH_AraC-typ_CS"/>
</dbReference>
<keyword evidence="3" id="KW-0804">Transcription</keyword>
<evidence type="ECO:0000259" key="4">
    <source>
        <dbReference type="PROSITE" id="PS01124"/>
    </source>
</evidence>
<accession>A0ABT7Y344</accession>
<dbReference type="PROSITE" id="PS01124">
    <property type="entry name" value="HTH_ARAC_FAMILY_2"/>
    <property type="match status" value="1"/>
</dbReference>
<dbReference type="RefSeq" id="WP_289962551.1">
    <property type="nucleotide sequence ID" value="NZ_JAUEOZ010000002.1"/>
</dbReference>
<dbReference type="InterPro" id="IPR050204">
    <property type="entry name" value="AraC_XylS_family_regulators"/>
</dbReference>
<organism evidence="5 6">
    <name type="scientific">Vibrio agarivorans</name>
    <dbReference type="NCBI Taxonomy" id="153622"/>
    <lineage>
        <taxon>Bacteria</taxon>
        <taxon>Pseudomonadati</taxon>
        <taxon>Pseudomonadota</taxon>
        <taxon>Gammaproteobacteria</taxon>
        <taxon>Vibrionales</taxon>
        <taxon>Vibrionaceae</taxon>
        <taxon>Vibrio</taxon>
    </lineage>
</organism>
<keyword evidence="2" id="KW-0238">DNA-binding</keyword>
<comment type="caution">
    <text evidence="5">The sequence shown here is derived from an EMBL/GenBank/DDBJ whole genome shotgun (WGS) entry which is preliminary data.</text>
</comment>
<evidence type="ECO:0000256" key="3">
    <source>
        <dbReference type="ARBA" id="ARBA00023163"/>
    </source>
</evidence>
<dbReference type="PANTHER" id="PTHR46796">
    <property type="entry name" value="HTH-TYPE TRANSCRIPTIONAL ACTIVATOR RHAS-RELATED"/>
    <property type="match status" value="1"/>
</dbReference>
<sequence>MSKPSIPFHTPSIQLPTPAEVVTLPSFMDCHDHSYTQIVIGLDGSSEFEVSGVGNIVGPGQGCIVNSGEGHAFGSVHNPSDILVLNLPAAQDSDPLLLQKLNQVAKTELYFQLDTSVQQLIHLMTKEMRAHPDDVLLRRACNDTVIALLHRHSQQFQLVEKSPRFDIDLLNRYIDQHISRKISVTQLAGSVFLSESQFHHLFKEQFNITPHQYVLSRRVDRAKQLIEVGQFTLGQVAELTGFSSQSTFAHAFSRLVGQTPSSFRKRFKG</sequence>
<keyword evidence="6" id="KW-1185">Reference proteome</keyword>
<evidence type="ECO:0000256" key="2">
    <source>
        <dbReference type="ARBA" id="ARBA00023125"/>
    </source>
</evidence>
<dbReference type="PRINTS" id="PR00032">
    <property type="entry name" value="HTHARAC"/>
</dbReference>
<dbReference type="PROSITE" id="PS00041">
    <property type="entry name" value="HTH_ARAC_FAMILY_1"/>
    <property type="match status" value="1"/>
</dbReference>
<dbReference type="Pfam" id="PF12833">
    <property type="entry name" value="HTH_18"/>
    <property type="match status" value="1"/>
</dbReference>
<evidence type="ECO:0000256" key="1">
    <source>
        <dbReference type="ARBA" id="ARBA00023015"/>
    </source>
</evidence>
<dbReference type="InterPro" id="IPR011051">
    <property type="entry name" value="RmlC_Cupin_sf"/>
</dbReference>
<dbReference type="InterPro" id="IPR009057">
    <property type="entry name" value="Homeodomain-like_sf"/>
</dbReference>
<dbReference type="SUPFAM" id="SSF46689">
    <property type="entry name" value="Homeodomain-like"/>
    <property type="match status" value="2"/>
</dbReference>
<evidence type="ECO:0000313" key="5">
    <source>
        <dbReference type="EMBL" id="MDN2482469.1"/>
    </source>
</evidence>
<feature type="domain" description="HTH araC/xylS-type" evidence="4">
    <location>
        <begin position="168"/>
        <end position="266"/>
    </location>
</feature>
<keyword evidence="1" id="KW-0805">Transcription regulation</keyword>
<dbReference type="PANTHER" id="PTHR46796:SF10">
    <property type="entry name" value="TRANSCRIPTIONAL ACTIVATOR FEAR"/>
    <property type="match status" value="1"/>
</dbReference>
<dbReference type="EMBL" id="JAUEOZ010000002">
    <property type="protein sequence ID" value="MDN2482469.1"/>
    <property type="molecule type" value="Genomic_DNA"/>
</dbReference>
<evidence type="ECO:0000313" key="6">
    <source>
        <dbReference type="Proteomes" id="UP001169719"/>
    </source>
</evidence>
<dbReference type="InterPro" id="IPR020449">
    <property type="entry name" value="Tscrpt_reg_AraC-type_HTH"/>
</dbReference>
<dbReference type="Gene3D" id="1.10.10.60">
    <property type="entry name" value="Homeodomain-like"/>
    <property type="match status" value="2"/>
</dbReference>
<gene>
    <name evidence="5" type="ORF">QWJ08_14100</name>
</gene>
<dbReference type="InterPro" id="IPR018060">
    <property type="entry name" value="HTH_AraC"/>
</dbReference>